<dbReference type="PROSITE" id="PS01081">
    <property type="entry name" value="HTH_TETR_1"/>
    <property type="match status" value="1"/>
</dbReference>
<keyword evidence="2" id="KW-0678">Repressor</keyword>
<comment type="function">
    <text evidence="1">TetR is the repressor of the tetracycline resistance element; its N-terminal region forms a helix-turn-helix structure and binds DNA. Binding of tetracycline to TetR reduces the repressor affinity for the tetracycline resistance gene (tetA) promoter operator sites.</text>
</comment>
<dbReference type="InterPro" id="IPR050109">
    <property type="entry name" value="HTH-type_TetR-like_transc_reg"/>
</dbReference>
<evidence type="ECO:0000256" key="2">
    <source>
        <dbReference type="ARBA" id="ARBA00022491"/>
    </source>
</evidence>
<dbReference type="Proteomes" id="UP000829542">
    <property type="component" value="Chromosome"/>
</dbReference>
<evidence type="ECO:0000256" key="3">
    <source>
        <dbReference type="ARBA" id="ARBA00023015"/>
    </source>
</evidence>
<feature type="domain" description="HTH tetR-type" evidence="7">
    <location>
        <begin position="2"/>
        <end position="62"/>
    </location>
</feature>
<keyword evidence="3" id="KW-0805">Transcription regulation</keyword>
<gene>
    <name evidence="8" type="ORF">MMG00_04785</name>
</gene>
<name>A0ABY3X2U3_9GAMM</name>
<dbReference type="InterPro" id="IPR004111">
    <property type="entry name" value="Repressor_TetR_C"/>
</dbReference>
<proteinExistence type="predicted"/>
<dbReference type="Pfam" id="PF00440">
    <property type="entry name" value="TetR_N"/>
    <property type="match status" value="1"/>
</dbReference>
<dbReference type="InterPro" id="IPR001647">
    <property type="entry name" value="HTH_TetR"/>
</dbReference>
<dbReference type="InterPro" id="IPR003012">
    <property type="entry name" value="Tet_transcr_reg_TetR"/>
</dbReference>
<dbReference type="InterPro" id="IPR036271">
    <property type="entry name" value="Tet_transcr_reg_TetR-rel_C_sf"/>
</dbReference>
<evidence type="ECO:0000313" key="8">
    <source>
        <dbReference type="EMBL" id="UNM97169.1"/>
    </source>
</evidence>
<evidence type="ECO:0000256" key="4">
    <source>
        <dbReference type="ARBA" id="ARBA00023125"/>
    </source>
</evidence>
<dbReference type="PRINTS" id="PR00400">
    <property type="entry name" value="TETREPRESSOR"/>
</dbReference>
<dbReference type="Gene3D" id="1.10.357.10">
    <property type="entry name" value="Tetracycline Repressor, domain 2"/>
    <property type="match status" value="1"/>
</dbReference>
<reference evidence="8 9" key="1">
    <citation type="submission" date="2022-03" db="EMBL/GenBank/DDBJ databases">
        <title>Ignatzschineria rhizosphaerae HR5S32.</title>
        <authorList>
            <person name="Sun J.Q."/>
            <person name="Feng J.Y."/>
        </authorList>
    </citation>
    <scope>NUCLEOTIDE SEQUENCE [LARGE SCALE GENOMIC DNA]</scope>
    <source>
        <strain evidence="8 9">HR5S32</strain>
    </source>
</reference>
<dbReference type="RefSeq" id="WP_242152152.1">
    <property type="nucleotide sequence ID" value="NZ_CP093379.1"/>
</dbReference>
<evidence type="ECO:0000256" key="1">
    <source>
        <dbReference type="ARBA" id="ARBA00002856"/>
    </source>
</evidence>
<dbReference type="PROSITE" id="PS50977">
    <property type="entry name" value="HTH_TETR_2"/>
    <property type="match status" value="1"/>
</dbReference>
<evidence type="ECO:0000256" key="6">
    <source>
        <dbReference type="PROSITE-ProRule" id="PRU00335"/>
    </source>
</evidence>
<dbReference type="EMBL" id="CP093379">
    <property type="protein sequence ID" value="UNM97169.1"/>
    <property type="molecule type" value="Genomic_DNA"/>
</dbReference>
<dbReference type="InterPro" id="IPR023772">
    <property type="entry name" value="DNA-bd_HTH_TetR-type_CS"/>
</dbReference>
<dbReference type="SUPFAM" id="SSF48498">
    <property type="entry name" value="Tetracyclin repressor-like, C-terminal domain"/>
    <property type="match status" value="1"/>
</dbReference>
<dbReference type="Pfam" id="PF02909">
    <property type="entry name" value="TetR_C_1"/>
    <property type="match status" value="1"/>
</dbReference>
<feature type="DNA-binding region" description="H-T-H motif" evidence="6">
    <location>
        <begin position="25"/>
        <end position="44"/>
    </location>
</feature>
<dbReference type="InterPro" id="IPR009057">
    <property type="entry name" value="Homeodomain-like_sf"/>
</dbReference>
<evidence type="ECO:0000313" key="9">
    <source>
        <dbReference type="Proteomes" id="UP000829542"/>
    </source>
</evidence>
<keyword evidence="9" id="KW-1185">Reference proteome</keyword>
<dbReference type="PANTHER" id="PTHR30055:SF151">
    <property type="entry name" value="TRANSCRIPTIONAL REGULATORY PROTEIN"/>
    <property type="match status" value="1"/>
</dbReference>
<keyword evidence="4 6" id="KW-0238">DNA-binding</keyword>
<keyword evidence="5" id="KW-0804">Transcription</keyword>
<dbReference type="PRINTS" id="PR00455">
    <property type="entry name" value="HTHTETR"/>
</dbReference>
<dbReference type="PANTHER" id="PTHR30055">
    <property type="entry name" value="HTH-TYPE TRANSCRIPTIONAL REGULATOR RUTR"/>
    <property type="match status" value="1"/>
</dbReference>
<evidence type="ECO:0000256" key="5">
    <source>
        <dbReference type="ARBA" id="ARBA00023163"/>
    </source>
</evidence>
<evidence type="ECO:0000259" key="7">
    <source>
        <dbReference type="PROSITE" id="PS50977"/>
    </source>
</evidence>
<accession>A0ABY3X2U3</accession>
<organism evidence="8 9">
    <name type="scientific">Ignatzschineria rhizosphaerae</name>
    <dbReference type="NCBI Taxonomy" id="2923279"/>
    <lineage>
        <taxon>Bacteria</taxon>
        <taxon>Pseudomonadati</taxon>
        <taxon>Pseudomonadota</taxon>
        <taxon>Gammaproteobacteria</taxon>
        <taxon>Cardiobacteriales</taxon>
        <taxon>Ignatzschineriaceae</taxon>
        <taxon>Ignatzschineria</taxon>
    </lineage>
</organism>
<protein>
    <submittedName>
        <fullName evidence="8">TetR/AcrR family transcriptional regulator C-terminal domain-containing protein</fullName>
    </submittedName>
</protein>
<dbReference type="Gene3D" id="1.10.10.60">
    <property type="entry name" value="Homeodomain-like"/>
    <property type="match status" value="1"/>
</dbReference>
<dbReference type="SUPFAM" id="SSF46689">
    <property type="entry name" value="Homeodomain-like"/>
    <property type="match status" value="1"/>
</dbReference>
<sequence>MEITREAVINTALELLNNEGIEGLSMRKLAKALDIQAPSLYWYFANKQALIDGLADAMVEDVAIQIAPNLTWQAQIEKIASELRKALIIHRDGARVFAGTYIVSDNVLRTNEALMSALLKAGIELNLAVHYSFNILYFILGLVMEEQGLSPENGVNLSSRKADFIHLTQNKYPINWQARDMIFTESFEDRFKLGLDLLIAGIEKKHKTS</sequence>